<dbReference type="NCBIfam" id="TIGR01643">
    <property type="entry name" value="YD_repeat_2x"/>
    <property type="match status" value="1"/>
</dbReference>
<dbReference type="RefSeq" id="WP_005006006.1">
    <property type="nucleotide sequence ID" value="NZ_HG422173.1"/>
</dbReference>
<dbReference type="Pfam" id="PF25023">
    <property type="entry name" value="TEN_YD-shell"/>
    <property type="match status" value="1"/>
</dbReference>
<dbReference type="Gene3D" id="2.180.10.10">
    <property type="entry name" value="RHS repeat-associated core"/>
    <property type="match status" value="1"/>
</dbReference>
<name>M1Z8V3_NITG3</name>
<reference evidence="3 4" key="1">
    <citation type="journal article" date="2013" name="Front. Microbiol.">
        <title>The genome of Nitrospina gracilis illuminates the metabolism and evolution of the major marine nitrite oxidizer.</title>
        <authorList>
            <person name="Luecker S."/>
            <person name="Nowka B."/>
            <person name="Rattei T."/>
            <person name="Spieck E."/>
            <person name="and Daims H."/>
        </authorList>
    </citation>
    <scope>NUCLEOTIDE SEQUENCE [LARGE SCALE GENOMIC DNA]</scope>
    <source>
        <strain evidence="3 4">3/211</strain>
    </source>
</reference>
<dbReference type="InParanoid" id="M1Z8V3"/>
<dbReference type="InterPro" id="IPR006530">
    <property type="entry name" value="YD"/>
</dbReference>
<evidence type="ECO:0000313" key="3">
    <source>
        <dbReference type="EMBL" id="CCQ89513.1"/>
    </source>
</evidence>
<comment type="caution">
    <text evidence="3">The sequence shown here is derived from an EMBL/GenBank/DDBJ whole genome shotgun (WGS) entry which is preliminary data.</text>
</comment>
<organism evidence="3 4">
    <name type="scientific">Nitrospina gracilis (strain 3/211)</name>
    <dbReference type="NCBI Taxonomy" id="1266370"/>
    <lineage>
        <taxon>Bacteria</taxon>
        <taxon>Pseudomonadati</taxon>
        <taxon>Nitrospinota/Tectimicrobiota group</taxon>
        <taxon>Nitrospinota</taxon>
        <taxon>Nitrospinia</taxon>
        <taxon>Nitrospinales</taxon>
        <taxon>Nitrospinaceae</taxon>
        <taxon>Nitrospina</taxon>
    </lineage>
</organism>
<dbReference type="InterPro" id="IPR056823">
    <property type="entry name" value="TEN-like_YD-shell"/>
</dbReference>
<dbReference type="Proteomes" id="UP000011704">
    <property type="component" value="Unassembled WGS sequence"/>
</dbReference>
<dbReference type="STRING" id="1266370.NITGR_1060040"/>
<keyword evidence="4" id="KW-1185">Reference proteome</keyword>
<protein>
    <recommendedName>
        <fullName evidence="2">Teneurin-like YD-shell domain-containing protein</fullName>
    </recommendedName>
</protein>
<evidence type="ECO:0000259" key="2">
    <source>
        <dbReference type="Pfam" id="PF25023"/>
    </source>
</evidence>
<evidence type="ECO:0000256" key="1">
    <source>
        <dbReference type="ARBA" id="ARBA00022737"/>
    </source>
</evidence>
<evidence type="ECO:0000313" key="4">
    <source>
        <dbReference type="Proteomes" id="UP000011704"/>
    </source>
</evidence>
<feature type="domain" description="Teneurin-like YD-shell" evidence="2">
    <location>
        <begin position="22"/>
        <end position="120"/>
    </location>
</feature>
<accession>M1Z8V3</accession>
<proteinExistence type="predicted"/>
<keyword evidence="1" id="KW-0677">Repeat</keyword>
<dbReference type="EMBL" id="CAQJ01000009">
    <property type="protein sequence ID" value="CCQ89513.1"/>
    <property type="molecule type" value="Genomic_DNA"/>
</dbReference>
<dbReference type="AlphaFoldDB" id="M1Z8V3"/>
<sequence>MNLETDYDPPNIGLPQHATQFSYNLDKQPTLITRPDGQTISFNYDTGGRLSSFVIPRGTVGFGYDSVTGNLNTITAPGGEGLSFTYDGSLPLSTTWSGTVSGSVSRTYDNSFRITSRSVNGGNTISFTYDQDDLFWEHPF</sequence>
<dbReference type="HOGENOM" id="CLU_1833061_0_0_0"/>
<gene>
    <name evidence="3" type="ORF">NITGR_1060040</name>
</gene>